<keyword evidence="2" id="KW-0812">Transmembrane</keyword>
<feature type="transmembrane region" description="Helical" evidence="2">
    <location>
        <begin position="106"/>
        <end position="123"/>
    </location>
</feature>
<feature type="region of interest" description="Disordered" evidence="1">
    <location>
        <begin position="1"/>
        <end position="72"/>
    </location>
</feature>
<evidence type="ECO:0000313" key="3">
    <source>
        <dbReference type="EMBL" id="GII55426.1"/>
    </source>
</evidence>
<feature type="compositionally biased region" description="Low complexity" evidence="1">
    <location>
        <begin position="8"/>
        <end position="19"/>
    </location>
</feature>
<comment type="caution">
    <text evidence="3">The sequence shown here is derived from an EMBL/GenBank/DDBJ whole genome shotgun (WGS) entry which is preliminary data.</text>
</comment>
<evidence type="ECO:0000313" key="4">
    <source>
        <dbReference type="Proteomes" id="UP000605992"/>
    </source>
</evidence>
<dbReference type="EMBL" id="BOOR01000025">
    <property type="protein sequence ID" value="GII55426.1"/>
    <property type="molecule type" value="Genomic_DNA"/>
</dbReference>
<dbReference type="Pfam" id="PF11241">
    <property type="entry name" value="DUF3043"/>
    <property type="match status" value="1"/>
</dbReference>
<proteinExistence type="predicted"/>
<protein>
    <recommendedName>
        <fullName evidence="5">DUF3043 domain-containing protein</fullName>
    </recommendedName>
</protein>
<dbReference type="Proteomes" id="UP000605992">
    <property type="component" value="Unassembled WGS sequence"/>
</dbReference>
<name>A0A8J3V5P3_9ACTN</name>
<dbReference type="InterPro" id="IPR021403">
    <property type="entry name" value="DUF3043"/>
</dbReference>
<dbReference type="AlphaFoldDB" id="A0A8J3V5P3"/>
<evidence type="ECO:0008006" key="5">
    <source>
        <dbReference type="Google" id="ProtNLM"/>
    </source>
</evidence>
<sequence length="204" mass="23173">MFRRRIQTPVDSPVPVTDPKLGTTPGKGRPTPKRSESQGRRRSPMTAPSNRKEAYRLQRDRDRADRTRAREGMLRGEERYLQPRDRGPARKFAREWVDSRRLPGQYFLPVMLGIMILSMLPFPVEVRSIVLAVYSVSVPLVLVLVIPSSLYTSNKVKKEAAAKFPDENLKGVGFYAAMRALQIRPLRYPKPTVRPGGIPIPPKN</sequence>
<feature type="compositionally biased region" description="Basic and acidic residues" evidence="1">
    <location>
        <begin position="50"/>
        <end position="72"/>
    </location>
</feature>
<reference evidence="3" key="1">
    <citation type="submission" date="2021-01" db="EMBL/GenBank/DDBJ databases">
        <title>Whole genome shotgun sequence of Planotetraspora thailandica NBRC 104271.</title>
        <authorList>
            <person name="Komaki H."/>
            <person name="Tamura T."/>
        </authorList>
    </citation>
    <scope>NUCLEOTIDE SEQUENCE</scope>
    <source>
        <strain evidence="3">NBRC 104271</strain>
    </source>
</reference>
<evidence type="ECO:0000256" key="2">
    <source>
        <dbReference type="SAM" id="Phobius"/>
    </source>
</evidence>
<keyword evidence="2" id="KW-0472">Membrane</keyword>
<dbReference type="RefSeq" id="WP_203945606.1">
    <property type="nucleotide sequence ID" value="NZ_BOOR01000025.1"/>
</dbReference>
<keyword evidence="4" id="KW-1185">Reference proteome</keyword>
<gene>
    <name evidence="3" type="ORF">Pth03_38150</name>
</gene>
<keyword evidence="2" id="KW-1133">Transmembrane helix</keyword>
<evidence type="ECO:0000256" key="1">
    <source>
        <dbReference type="SAM" id="MobiDB-lite"/>
    </source>
</evidence>
<organism evidence="3 4">
    <name type="scientific">Planotetraspora thailandica</name>
    <dbReference type="NCBI Taxonomy" id="487172"/>
    <lineage>
        <taxon>Bacteria</taxon>
        <taxon>Bacillati</taxon>
        <taxon>Actinomycetota</taxon>
        <taxon>Actinomycetes</taxon>
        <taxon>Streptosporangiales</taxon>
        <taxon>Streptosporangiaceae</taxon>
        <taxon>Planotetraspora</taxon>
    </lineage>
</organism>
<feature type="transmembrane region" description="Helical" evidence="2">
    <location>
        <begin position="129"/>
        <end position="151"/>
    </location>
</feature>
<accession>A0A8J3V5P3</accession>